<dbReference type="PANTHER" id="PTHR19920:SF0">
    <property type="entry name" value="CYTOSOLIC IRON-SULFUR PROTEIN ASSEMBLY PROTEIN CIAO1-RELATED"/>
    <property type="match status" value="1"/>
</dbReference>
<feature type="repeat" description="WD" evidence="1">
    <location>
        <begin position="155"/>
        <end position="187"/>
    </location>
</feature>
<keyword evidence="3" id="KW-1185">Reference proteome</keyword>
<dbReference type="EMBL" id="CAJJDP010000008">
    <property type="protein sequence ID" value="CAD8137765.1"/>
    <property type="molecule type" value="Genomic_DNA"/>
</dbReference>
<dbReference type="GO" id="GO:0016226">
    <property type="term" value="P:iron-sulfur cluster assembly"/>
    <property type="evidence" value="ECO:0007669"/>
    <property type="project" value="TreeGrafter"/>
</dbReference>
<dbReference type="Proteomes" id="UP000683925">
    <property type="component" value="Unassembled WGS sequence"/>
</dbReference>
<evidence type="ECO:0000256" key="1">
    <source>
        <dbReference type="PROSITE-ProRule" id="PRU00221"/>
    </source>
</evidence>
<dbReference type="SMART" id="SM00320">
    <property type="entry name" value="WD40"/>
    <property type="match status" value="1"/>
</dbReference>
<gene>
    <name evidence="2" type="ORF">POCTA_138.1.T0090002</name>
</gene>
<keyword evidence="1" id="KW-0853">WD repeat</keyword>
<evidence type="ECO:0000313" key="3">
    <source>
        <dbReference type="Proteomes" id="UP000683925"/>
    </source>
</evidence>
<name>A0A8S1SCD6_PAROT</name>
<dbReference type="PROSITE" id="PS50082">
    <property type="entry name" value="WD_REPEATS_2"/>
    <property type="match status" value="1"/>
</dbReference>
<dbReference type="AlphaFoldDB" id="A0A8S1SCD6"/>
<dbReference type="GO" id="GO:0097361">
    <property type="term" value="C:cytosolic [4Fe-4S] assembly targeting complex"/>
    <property type="evidence" value="ECO:0007669"/>
    <property type="project" value="TreeGrafter"/>
</dbReference>
<dbReference type="PANTHER" id="PTHR19920">
    <property type="entry name" value="WD40 PROTEIN CIAO1"/>
    <property type="match status" value="1"/>
</dbReference>
<evidence type="ECO:0000313" key="2">
    <source>
        <dbReference type="EMBL" id="CAD8137765.1"/>
    </source>
</evidence>
<protein>
    <recommendedName>
        <fullName evidence="4">WD40-repeat-containing domain</fullName>
    </recommendedName>
</protein>
<accession>A0A8S1SCD6</accession>
<sequence>MVLRIQSNTEAILASLYQEVEESFNRIDTQLNQLLNDKGNLVNILPSQVLSDLPKINSNTLLQFQNDNFPQQIIQQVISLIKNKNQNQNQKQKNNEQQNLKPFTYQLIQQNSYQQNEKCFIIAFNKDCSMLFAACKSEIKVLEFKLGILKQVQLLSEHTGPVFTLNFMKKSVQLISGSADLQIIIWERNQNTHGCVNTN</sequence>
<organism evidence="2 3">
    <name type="scientific">Paramecium octaurelia</name>
    <dbReference type="NCBI Taxonomy" id="43137"/>
    <lineage>
        <taxon>Eukaryota</taxon>
        <taxon>Sar</taxon>
        <taxon>Alveolata</taxon>
        <taxon>Ciliophora</taxon>
        <taxon>Intramacronucleata</taxon>
        <taxon>Oligohymenophorea</taxon>
        <taxon>Peniculida</taxon>
        <taxon>Parameciidae</taxon>
        <taxon>Paramecium</taxon>
    </lineage>
</organism>
<reference evidence="2" key="1">
    <citation type="submission" date="2021-01" db="EMBL/GenBank/DDBJ databases">
        <authorList>
            <consortium name="Genoscope - CEA"/>
            <person name="William W."/>
        </authorList>
    </citation>
    <scope>NUCLEOTIDE SEQUENCE</scope>
</reference>
<comment type="caution">
    <text evidence="2">The sequence shown here is derived from an EMBL/GenBank/DDBJ whole genome shotgun (WGS) entry which is preliminary data.</text>
</comment>
<evidence type="ECO:0008006" key="4">
    <source>
        <dbReference type="Google" id="ProtNLM"/>
    </source>
</evidence>
<dbReference type="PROSITE" id="PS50294">
    <property type="entry name" value="WD_REPEATS_REGION"/>
    <property type="match status" value="1"/>
</dbReference>
<proteinExistence type="predicted"/>
<dbReference type="InterPro" id="IPR001680">
    <property type="entry name" value="WD40_rpt"/>
</dbReference>